<dbReference type="EMBL" id="UZAG01001431">
    <property type="protein sequence ID" value="VDO11251.1"/>
    <property type="molecule type" value="Genomic_DNA"/>
</dbReference>
<evidence type="ECO:0000313" key="1">
    <source>
        <dbReference type="EMBL" id="VDO11251.1"/>
    </source>
</evidence>
<evidence type="ECO:0000313" key="2">
    <source>
        <dbReference type="Proteomes" id="UP000280834"/>
    </source>
</evidence>
<accession>A0A0R3Q894</accession>
<evidence type="ECO:0000313" key="3">
    <source>
        <dbReference type="WBParaSite" id="BTMF_0000255201-mRNA-1"/>
    </source>
</evidence>
<dbReference type="Proteomes" id="UP000280834">
    <property type="component" value="Unassembled WGS sequence"/>
</dbReference>
<proteinExistence type="predicted"/>
<dbReference type="AlphaFoldDB" id="A0A0R3Q894"/>
<organism evidence="3">
    <name type="scientific">Brugia timori</name>
    <dbReference type="NCBI Taxonomy" id="42155"/>
    <lineage>
        <taxon>Eukaryota</taxon>
        <taxon>Metazoa</taxon>
        <taxon>Ecdysozoa</taxon>
        <taxon>Nematoda</taxon>
        <taxon>Chromadorea</taxon>
        <taxon>Rhabditida</taxon>
        <taxon>Spirurina</taxon>
        <taxon>Spiruromorpha</taxon>
        <taxon>Filarioidea</taxon>
        <taxon>Onchocercidae</taxon>
        <taxon>Brugia</taxon>
    </lineage>
</organism>
<reference evidence="3" key="1">
    <citation type="submission" date="2017-02" db="UniProtKB">
        <authorList>
            <consortium name="WormBaseParasite"/>
        </authorList>
    </citation>
    <scope>IDENTIFICATION</scope>
</reference>
<protein>
    <submittedName>
        <fullName evidence="1 3">Uncharacterized protein</fullName>
    </submittedName>
</protein>
<gene>
    <name evidence="1" type="ORF">BTMF_LOCUS1876</name>
</gene>
<keyword evidence="2" id="KW-1185">Reference proteome</keyword>
<name>A0A0R3Q894_9BILA</name>
<reference evidence="1 2" key="2">
    <citation type="submission" date="2018-11" db="EMBL/GenBank/DDBJ databases">
        <authorList>
            <consortium name="Pathogen Informatics"/>
        </authorList>
    </citation>
    <scope>NUCLEOTIDE SEQUENCE [LARGE SCALE GENOMIC DNA]</scope>
</reference>
<dbReference type="WBParaSite" id="BTMF_0000255201-mRNA-1">
    <property type="protein sequence ID" value="BTMF_0000255201-mRNA-1"/>
    <property type="gene ID" value="BTMF_0000255201"/>
</dbReference>
<sequence length="55" mass="6462">MTVLSDHYGQYKCGIICRFIGVSKCCRERPKRDMEFWICLGICSTKKNPLFVWIS</sequence>